<evidence type="ECO:0000256" key="2">
    <source>
        <dbReference type="ARBA" id="ARBA00022777"/>
    </source>
</evidence>
<organism evidence="4 5">
    <name type="scientific">Cellulomonas uda</name>
    <dbReference type="NCBI Taxonomy" id="1714"/>
    <lineage>
        <taxon>Bacteria</taxon>
        <taxon>Bacillati</taxon>
        <taxon>Actinomycetota</taxon>
        <taxon>Actinomycetes</taxon>
        <taxon>Micrococcales</taxon>
        <taxon>Cellulomonadaceae</taxon>
        <taxon>Cellulomonas</taxon>
    </lineage>
</organism>
<dbReference type="GO" id="GO:0005829">
    <property type="term" value="C:cytosol"/>
    <property type="evidence" value="ECO:0007669"/>
    <property type="project" value="TreeGrafter"/>
</dbReference>
<dbReference type="InterPro" id="IPR011611">
    <property type="entry name" value="PfkB_dom"/>
</dbReference>
<evidence type="ECO:0000313" key="5">
    <source>
        <dbReference type="Proteomes" id="UP000315842"/>
    </source>
</evidence>
<gene>
    <name evidence="4" type="ORF">CUD01_16170</name>
</gene>
<keyword evidence="1" id="KW-0808">Transferase</keyword>
<dbReference type="Pfam" id="PF00294">
    <property type="entry name" value="PfkB"/>
    <property type="match status" value="1"/>
</dbReference>
<dbReference type="EMBL" id="BJLP01000023">
    <property type="protein sequence ID" value="GEA81173.1"/>
    <property type="molecule type" value="Genomic_DNA"/>
</dbReference>
<sequence>MTHVVVNGPATWNTVVRVAELPEPVPHMVLASAHHDGLGGTSAGKARTLAALGVPTTLATTLGDDEHAERVLTALRPRAGAAPLTVLSRPAVAGRTERHVNLVSDDGDRLSVYLELPTAPPADDALRDLVRSADAAVLDLATSSRELLSVARAAHVPVWCDVHDDDGVGDHQRAFVAAADVLLVSDARLADPGAYLSAAVAGGASLAVCTRGARGAIARDADGWWEVGPADVGPVLDAEGAGDAFLAGLLRAVLAGEPRAQTLAEAAATAGLAVTHVGLGAPHATVQDVVRLAATVRVARVE</sequence>
<dbReference type="SUPFAM" id="SSF53613">
    <property type="entry name" value="Ribokinase-like"/>
    <property type="match status" value="1"/>
</dbReference>
<accession>A0A4Y3KAY1</accession>
<dbReference type="GO" id="GO:0016301">
    <property type="term" value="F:kinase activity"/>
    <property type="evidence" value="ECO:0007669"/>
    <property type="project" value="UniProtKB-KW"/>
</dbReference>
<evidence type="ECO:0000256" key="1">
    <source>
        <dbReference type="ARBA" id="ARBA00022679"/>
    </source>
</evidence>
<reference evidence="4 5" key="1">
    <citation type="submission" date="2019-06" db="EMBL/GenBank/DDBJ databases">
        <title>Whole genome shotgun sequence of Cellulomonas uda NBRC 3747.</title>
        <authorList>
            <person name="Hosoyama A."/>
            <person name="Uohara A."/>
            <person name="Ohji S."/>
            <person name="Ichikawa N."/>
        </authorList>
    </citation>
    <scope>NUCLEOTIDE SEQUENCE [LARGE SCALE GENOMIC DNA]</scope>
    <source>
        <strain evidence="4 5">NBRC 3747</strain>
    </source>
</reference>
<dbReference type="Gene3D" id="3.40.1190.20">
    <property type="match status" value="1"/>
</dbReference>
<keyword evidence="5" id="KW-1185">Reference proteome</keyword>
<dbReference type="Proteomes" id="UP000315842">
    <property type="component" value="Unassembled WGS sequence"/>
</dbReference>
<dbReference type="RefSeq" id="WP_141320180.1">
    <property type="nucleotide sequence ID" value="NZ_BJLP01000023.1"/>
</dbReference>
<dbReference type="InterPro" id="IPR029056">
    <property type="entry name" value="Ribokinase-like"/>
</dbReference>
<evidence type="ECO:0000313" key="4">
    <source>
        <dbReference type="EMBL" id="GEA81173.1"/>
    </source>
</evidence>
<comment type="caution">
    <text evidence="4">The sequence shown here is derived from an EMBL/GenBank/DDBJ whole genome shotgun (WGS) entry which is preliminary data.</text>
</comment>
<keyword evidence="2 4" id="KW-0418">Kinase</keyword>
<name>A0A4Y3KAY1_CELUD</name>
<dbReference type="PANTHER" id="PTHR10584:SF166">
    <property type="entry name" value="RIBOKINASE"/>
    <property type="match status" value="1"/>
</dbReference>
<proteinExistence type="predicted"/>
<evidence type="ECO:0000259" key="3">
    <source>
        <dbReference type="Pfam" id="PF00294"/>
    </source>
</evidence>
<dbReference type="PANTHER" id="PTHR10584">
    <property type="entry name" value="SUGAR KINASE"/>
    <property type="match status" value="1"/>
</dbReference>
<protein>
    <submittedName>
        <fullName evidence="4">Sugar kinase</fullName>
    </submittedName>
</protein>
<dbReference type="AlphaFoldDB" id="A0A4Y3KAY1"/>
<feature type="domain" description="Carbohydrate kinase PfkB" evidence="3">
    <location>
        <begin position="1"/>
        <end position="282"/>
    </location>
</feature>